<accession>A0A409YC41</accession>
<sequence length="225" mass="25090">MFARQTEVSIYVGLSITGILYGILLCLTFSSVYFLALGKTSSGRRYFYVAYSLTLLVLLTCSFSTYAYLGQLMWINERDYPGGPYSYYTATSDSWFQILGTSTDVLANMMSDALLVIISSLPTDKTLAHSINFYIPWISLSSGLNCIVTALIVFRILLLSYRVRRALPSESHGVYTSVAAILIESALPFTVLGVIYAVYSGRNEPPQNALGFIWGTFIVRQWVLH</sequence>
<evidence type="ECO:0000313" key="2">
    <source>
        <dbReference type="EMBL" id="PPR00560.1"/>
    </source>
</evidence>
<evidence type="ECO:0000313" key="3">
    <source>
        <dbReference type="Proteomes" id="UP000284706"/>
    </source>
</evidence>
<dbReference type="AlphaFoldDB" id="A0A409YC41"/>
<evidence type="ECO:0000256" key="1">
    <source>
        <dbReference type="SAM" id="Phobius"/>
    </source>
</evidence>
<keyword evidence="3" id="KW-1185">Reference proteome</keyword>
<comment type="caution">
    <text evidence="2">The sequence shown here is derived from an EMBL/GenBank/DDBJ whole genome shotgun (WGS) entry which is preliminary data.</text>
</comment>
<dbReference type="Proteomes" id="UP000284706">
    <property type="component" value="Unassembled WGS sequence"/>
</dbReference>
<proteinExistence type="predicted"/>
<keyword evidence="1" id="KW-0472">Membrane</keyword>
<name>A0A409YC41_9AGAR</name>
<keyword evidence="1" id="KW-0812">Transmembrane</keyword>
<feature type="transmembrane region" description="Helical" evidence="1">
    <location>
        <begin position="12"/>
        <end position="36"/>
    </location>
</feature>
<keyword evidence="1" id="KW-1133">Transmembrane helix</keyword>
<protein>
    <submittedName>
        <fullName evidence="2">Uncharacterized protein</fullName>
    </submittedName>
</protein>
<dbReference type="OrthoDB" id="3351617at2759"/>
<dbReference type="InParanoid" id="A0A409YC41"/>
<reference evidence="2 3" key="1">
    <citation type="journal article" date="2018" name="Evol. Lett.">
        <title>Horizontal gene cluster transfer increased hallucinogenic mushroom diversity.</title>
        <authorList>
            <person name="Reynolds H.T."/>
            <person name="Vijayakumar V."/>
            <person name="Gluck-Thaler E."/>
            <person name="Korotkin H.B."/>
            <person name="Matheny P.B."/>
            <person name="Slot J.C."/>
        </authorList>
    </citation>
    <scope>NUCLEOTIDE SEQUENCE [LARGE SCALE GENOMIC DNA]</scope>
    <source>
        <strain evidence="2 3">SRW20</strain>
    </source>
</reference>
<feature type="transmembrane region" description="Helical" evidence="1">
    <location>
        <begin position="178"/>
        <end position="199"/>
    </location>
</feature>
<gene>
    <name evidence="2" type="ORF">CVT26_009892</name>
</gene>
<organism evidence="2 3">
    <name type="scientific">Gymnopilus dilepis</name>
    <dbReference type="NCBI Taxonomy" id="231916"/>
    <lineage>
        <taxon>Eukaryota</taxon>
        <taxon>Fungi</taxon>
        <taxon>Dikarya</taxon>
        <taxon>Basidiomycota</taxon>
        <taxon>Agaricomycotina</taxon>
        <taxon>Agaricomycetes</taxon>
        <taxon>Agaricomycetidae</taxon>
        <taxon>Agaricales</taxon>
        <taxon>Agaricineae</taxon>
        <taxon>Hymenogastraceae</taxon>
        <taxon>Gymnopilus</taxon>
    </lineage>
</organism>
<feature type="transmembrane region" description="Helical" evidence="1">
    <location>
        <begin position="95"/>
        <end position="121"/>
    </location>
</feature>
<feature type="transmembrane region" description="Helical" evidence="1">
    <location>
        <begin position="133"/>
        <end position="158"/>
    </location>
</feature>
<feature type="transmembrane region" description="Helical" evidence="1">
    <location>
        <begin position="48"/>
        <end position="75"/>
    </location>
</feature>
<dbReference type="EMBL" id="NHYE01001002">
    <property type="protein sequence ID" value="PPR00560.1"/>
    <property type="molecule type" value="Genomic_DNA"/>
</dbReference>